<dbReference type="OrthoDB" id="5876363at2759"/>
<feature type="region of interest" description="Disordered" evidence="5">
    <location>
        <begin position="1"/>
        <end position="127"/>
    </location>
</feature>
<dbReference type="InterPro" id="IPR011011">
    <property type="entry name" value="Znf_FYVE_PHD"/>
</dbReference>
<evidence type="ECO:0000313" key="7">
    <source>
        <dbReference type="EMBL" id="CEQ39932.1"/>
    </source>
</evidence>
<organism evidence="7 8">
    <name type="scientific">Sporidiobolus salmonicolor</name>
    <name type="common">Yeast-like fungus</name>
    <name type="synonym">Sporobolomyces salmonicolor</name>
    <dbReference type="NCBI Taxonomy" id="5005"/>
    <lineage>
        <taxon>Eukaryota</taxon>
        <taxon>Fungi</taxon>
        <taxon>Dikarya</taxon>
        <taxon>Basidiomycota</taxon>
        <taxon>Pucciniomycotina</taxon>
        <taxon>Microbotryomycetes</taxon>
        <taxon>Sporidiobolales</taxon>
        <taxon>Sporidiobolaceae</taxon>
        <taxon>Sporobolomyces</taxon>
    </lineage>
</organism>
<keyword evidence="2 4" id="KW-0863">Zinc-finger</keyword>
<feature type="compositionally biased region" description="Low complexity" evidence="5">
    <location>
        <begin position="686"/>
        <end position="712"/>
    </location>
</feature>
<dbReference type="GO" id="GO:0006357">
    <property type="term" value="P:regulation of transcription by RNA polymerase II"/>
    <property type="evidence" value="ECO:0007669"/>
    <property type="project" value="TreeGrafter"/>
</dbReference>
<evidence type="ECO:0000256" key="2">
    <source>
        <dbReference type="ARBA" id="ARBA00022771"/>
    </source>
</evidence>
<feature type="region of interest" description="Disordered" evidence="5">
    <location>
        <begin position="652"/>
        <end position="745"/>
    </location>
</feature>
<dbReference type="GO" id="GO:0032221">
    <property type="term" value="C:Rpd3S complex"/>
    <property type="evidence" value="ECO:0007669"/>
    <property type="project" value="TreeGrafter"/>
</dbReference>
<feature type="region of interest" description="Disordered" evidence="5">
    <location>
        <begin position="444"/>
        <end position="481"/>
    </location>
</feature>
<evidence type="ECO:0000256" key="4">
    <source>
        <dbReference type="PROSITE-ProRule" id="PRU00146"/>
    </source>
</evidence>
<protein>
    <submittedName>
        <fullName evidence="7">SPOSA6832_01477-mRNA-1:cds</fullName>
    </submittedName>
</protein>
<reference evidence="8" key="1">
    <citation type="submission" date="2015-02" db="EMBL/GenBank/DDBJ databases">
        <authorList>
            <person name="Gon?alves P."/>
        </authorList>
    </citation>
    <scope>NUCLEOTIDE SEQUENCE [LARGE SCALE GENOMIC DNA]</scope>
</reference>
<dbReference type="GO" id="GO:0008270">
    <property type="term" value="F:zinc ion binding"/>
    <property type="evidence" value="ECO:0007669"/>
    <property type="project" value="UniProtKB-KW"/>
</dbReference>
<dbReference type="Proteomes" id="UP000243876">
    <property type="component" value="Unassembled WGS sequence"/>
</dbReference>
<feature type="domain" description="PHD-type" evidence="6">
    <location>
        <begin position="134"/>
        <end position="184"/>
    </location>
</feature>
<feature type="domain" description="PHD-type" evidence="6">
    <location>
        <begin position="297"/>
        <end position="352"/>
    </location>
</feature>
<dbReference type="EMBL" id="CENE01000004">
    <property type="protein sequence ID" value="CEQ39932.1"/>
    <property type="molecule type" value="Genomic_DNA"/>
</dbReference>
<dbReference type="InterPro" id="IPR013083">
    <property type="entry name" value="Znf_RING/FYVE/PHD"/>
</dbReference>
<keyword evidence="1" id="KW-0479">Metal-binding</keyword>
<feature type="compositionally biased region" description="Basic residues" evidence="5">
    <location>
        <begin position="449"/>
        <end position="458"/>
    </location>
</feature>
<evidence type="ECO:0000256" key="3">
    <source>
        <dbReference type="ARBA" id="ARBA00022833"/>
    </source>
</evidence>
<feature type="region of interest" description="Disordered" evidence="5">
    <location>
        <begin position="812"/>
        <end position="838"/>
    </location>
</feature>
<accession>A0A0D6EIT5</accession>
<feature type="region of interest" description="Disordered" evidence="5">
    <location>
        <begin position="759"/>
        <end position="779"/>
    </location>
</feature>
<evidence type="ECO:0000259" key="6">
    <source>
        <dbReference type="PROSITE" id="PS50016"/>
    </source>
</evidence>
<dbReference type="SMART" id="SM00249">
    <property type="entry name" value="PHD"/>
    <property type="match status" value="2"/>
</dbReference>
<dbReference type="PROSITE" id="PS01359">
    <property type="entry name" value="ZF_PHD_1"/>
    <property type="match status" value="1"/>
</dbReference>
<proteinExistence type="predicted"/>
<feature type="compositionally biased region" description="Polar residues" evidence="5">
    <location>
        <begin position="719"/>
        <end position="735"/>
    </location>
</feature>
<name>A0A0D6EIT5_SPOSA</name>
<feature type="compositionally biased region" description="Low complexity" evidence="5">
    <location>
        <begin position="562"/>
        <end position="572"/>
    </location>
</feature>
<dbReference type="PANTHER" id="PTHR47636:SF1">
    <property type="entry name" value="TRANSCRIPTIONAL REGULATORY PROTEIN RCO1"/>
    <property type="match status" value="1"/>
</dbReference>
<feature type="compositionally biased region" description="Low complexity" evidence="5">
    <location>
        <begin position="759"/>
        <end position="778"/>
    </location>
</feature>
<evidence type="ECO:0000256" key="5">
    <source>
        <dbReference type="SAM" id="MobiDB-lite"/>
    </source>
</evidence>
<dbReference type="InterPro" id="IPR019787">
    <property type="entry name" value="Znf_PHD-finger"/>
</dbReference>
<dbReference type="CDD" id="cd15534">
    <property type="entry name" value="PHD2_PHF12_Rco1"/>
    <property type="match status" value="1"/>
</dbReference>
<sequence>MPRASSVATWGGDDSRPPTPSNSGDAAMASPVDSSYLSDVDPLAQQELEAFGTNAEDDPLPPPPRDPNAVAGGTDGANGAGVGAKRSLGAAGGPLARGKRPKNVKFSPAKTGKQLARRAAAPGSNQGDVQLPNNDFCDSCGGKGHFLCCEGGCLRSFHFQCLEPPLEIDEVPDESWFCKACRAAAHPPPRPPKGFFSDLIFKVETENPKAFTLTADLKSFFKNGKAPSSYLRAGPLAHLAHASRQSRLAPTASSSIPTNIALLRRSLWLTSKRIYSGRAIGQEDRDGYRLKDKNGRAIICYNCSEAASAPKHRRIISCDFCDQHWHLDCLDPPMTGMPPPTRKWMCPLHSDHVLVRYSQIIPVFAPPDRSTSLQPKKRIPKATTTINVEERNTPNNGDILVLPRKERQPAEEYEEMTVNRIRYQVPEQNIILDFWGKVVPKASGGKPAFKSRKARLPRKKDISGYDSGASSPLTDLTTSDDDEYMSDVAAESIKSVEQQPGPSALDNLALLAEVRYIDYINSSSASAGDDVLVNGGRTSPTDKGKAPRFPVAAIAPIPPFASPASAANSPSVARRRNSPSLSPAPRAMGTPLPELTVQNKEDLKALMHVRKMLAAQQGRESGRGEDGSRRATLFSFLDGAPIIPKLGFIKEGPAPWSRPWDPKSGKPPPPGTKPQPKPSASIAVTPSSALPVYSPSPAAPAPAAASTPTSTSHGAAVVQSESTEAASQLTLQSTPPHVEPPALAGMAAQASVSVPVDVPFASAPTSAPPSTNVPAPANLPSPFAHSMPFELPPFRPKQEPVAPSLADAMAVDELGPAPANGPAADSKPASGGGMTSAE</sequence>
<feature type="compositionally biased region" description="Pro residues" evidence="5">
    <location>
        <begin position="665"/>
        <end position="677"/>
    </location>
</feature>
<dbReference type="CDD" id="cd15535">
    <property type="entry name" value="PHD1_Rco1"/>
    <property type="match status" value="1"/>
</dbReference>
<dbReference type="PANTHER" id="PTHR47636">
    <property type="entry name" value="TRANSCRIPTIONAL REGULATORY PROTEIN RCO1"/>
    <property type="match status" value="1"/>
</dbReference>
<dbReference type="InterPro" id="IPR019786">
    <property type="entry name" value="Zinc_finger_PHD-type_CS"/>
</dbReference>
<feature type="compositionally biased region" description="Gly residues" evidence="5">
    <location>
        <begin position="73"/>
        <end position="82"/>
    </location>
</feature>
<feature type="region of interest" description="Disordered" evidence="5">
    <location>
        <begin position="560"/>
        <end position="595"/>
    </location>
</feature>
<dbReference type="SUPFAM" id="SSF57903">
    <property type="entry name" value="FYVE/PHD zinc finger"/>
    <property type="match status" value="2"/>
</dbReference>
<dbReference type="InterPro" id="IPR001965">
    <property type="entry name" value="Znf_PHD"/>
</dbReference>
<dbReference type="InterPro" id="IPR052819">
    <property type="entry name" value="Chromatin_regulatory_protein"/>
</dbReference>
<dbReference type="AlphaFoldDB" id="A0A0D6EIT5"/>
<keyword evidence="3" id="KW-0862">Zinc</keyword>
<dbReference type="Gene3D" id="3.30.40.10">
    <property type="entry name" value="Zinc/RING finger domain, C3HC4 (zinc finger)"/>
    <property type="match status" value="2"/>
</dbReference>
<evidence type="ECO:0000313" key="8">
    <source>
        <dbReference type="Proteomes" id="UP000243876"/>
    </source>
</evidence>
<gene>
    <name evidence="7" type="primary">SPOSA6832_01477</name>
</gene>
<evidence type="ECO:0000256" key="1">
    <source>
        <dbReference type="ARBA" id="ARBA00022723"/>
    </source>
</evidence>
<dbReference type="Pfam" id="PF00628">
    <property type="entry name" value="PHD"/>
    <property type="match status" value="2"/>
</dbReference>
<dbReference type="PROSITE" id="PS50016">
    <property type="entry name" value="ZF_PHD_2"/>
    <property type="match status" value="2"/>
</dbReference>
<keyword evidence="8" id="KW-1185">Reference proteome</keyword>